<dbReference type="EMBL" id="NCVQ01000003">
    <property type="protein sequence ID" value="PWZ37812.1"/>
    <property type="molecule type" value="Genomic_DNA"/>
</dbReference>
<name>A0A3L6FSK0_MAIZE</name>
<evidence type="ECO:0000313" key="1">
    <source>
        <dbReference type="EMBL" id="PWZ37812.1"/>
    </source>
</evidence>
<comment type="caution">
    <text evidence="1">The sequence shown here is derived from an EMBL/GenBank/DDBJ whole genome shotgun (WGS) entry which is preliminary data.</text>
</comment>
<proteinExistence type="predicted"/>
<gene>
    <name evidence="1" type="ORF">Zm00014a_020695</name>
</gene>
<organism evidence="1 2">
    <name type="scientific">Zea mays</name>
    <name type="common">Maize</name>
    <dbReference type="NCBI Taxonomy" id="4577"/>
    <lineage>
        <taxon>Eukaryota</taxon>
        <taxon>Viridiplantae</taxon>
        <taxon>Streptophyta</taxon>
        <taxon>Embryophyta</taxon>
        <taxon>Tracheophyta</taxon>
        <taxon>Spermatophyta</taxon>
        <taxon>Magnoliopsida</taxon>
        <taxon>Liliopsida</taxon>
        <taxon>Poales</taxon>
        <taxon>Poaceae</taxon>
        <taxon>PACMAD clade</taxon>
        <taxon>Panicoideae</taxon>
        <taxon>Andropogonodae</taxon>
        <taxon>Andropogoneae</taxon>
        <taxon>Tripsacinae</taxon>
        <taxon>Zea</taxon>
    </lineage>
</organism>
<dbReference type="Proteomes" id="UP000251960">
    <property type="component" value="Chromosome 2"/>
</dbReference>
<sequence>MSLKAYQSSSHGWFLLILNIVSIFG</sequence>
<reference evidence="1 2" key="1">
    <citation type="journal article" date="2018" name="Nat. Genet.">
        <title>Extensive intraspecific gene order and gene structural variations between Mo17 and other maize genomes.</title>
        <authorList>
            <person name="Sun S."/>
            <person name="Zhou Y."/>
            <person name="Chen J."/>
            <person name="Shi J."/>
            <person name="Zhao H."/>
            <person name="Zhao H."/>
            <person name="Song W."/>
            <person name="Zhang M."/>
            <person name="Cui Y."/>
            <person name="Dong X."/>
            <person name="Liu H."/>
            <person name="Ma X."/>
            <person name="Jiao Y."/>
            <person name="Wang B."/>
            <person name="Wei X."/>
            <person name="Stein J.C."/>
            <person name="Glaubitz J.C."/>
            <person name="Lu F."/>
            <person name="Yu G."/>
            <person name="Liang C."/>
            <person name="Fengler K."/>
            <person name="Li B."/>
            <person name="Rafalski A."/>
            <person name="Schnable P.S."/>
            <person name="Ware D.H."/>
            <person name="Buckler E.S."/>
            <person name="Lai J."/>
        </authorList>
    </citation>
    <scope>NUCLEOTIDE SEQUENCE [LARGE SCALE GENOMIC DNA]</scope>
    <source>
        <strain evidence="2">cv. Missouri 17</strain>
        <tissue evidence="1">Seedling</tissue>
    </source>
</reference>
<accession>A0A3L6FSK0</accession>
<dbReference type="AlphaFoldDB" id="A0A3L6FSK0"/>
<evidence type="ECO:0000313" key="2">
    <source>
        <dbReference type="Proteomes" id="UP000251960"/>
    </source>
</evidence>
<protein>
    <submittedName>
        <fullName evidence="1">Uncharacterized protein</fullName>
    </submittedName>
</protein>